<feature type="transmembrane region" description="Helical" evidence="1">
    <location>
        <begin position="100"/>
        <end position="120"/>
    </location>
</feature>
<keyword evidence="1" id="KW-0812">Transmembrane</keyword>
<evidence type="ECO:0000313" key="3">
    <source>
        <dbReference type="EMBL" id="KAK4798055.1"/>
    </source>
</evidence>
<proteinExistence type="predicted"/>
<dbReference type="EMBL" id="JAXQNO010000005">
    <property type="protein sequence ID" value="KAK4798055.1"/>
    <property type="molecule type" value="Genomic_DNA"/>
</dbReference>
<dbReference type="PANTHER" id="PTHR31061">
    <property type="entry name" value="LD22376P"/>
    <property type="match status" value="1"/>
</dbReference>
<dbReference type="PANTHER" id="PTHR31061:SF28">
    <property type="entry name" value="HEPARAN-ALPHA-GLUCOSAMINIDE N-ACETYLTRANSFERASE-LIKE"/>
    <property type="match status" value="1"/>
</dbReference>
<organism evidence="3 4">
    <name type="scientific">Trapa natans</name>
    <name type="common">Water chestnut</name>
    <dbReference type="NCBI Taxonomy" id="22666"/>
    <lineage>
        <taxon>Eukaryota</taxon>
        <taxon>Viridiplantae</taxon>
        <taxon>Streptophyta</taxon>
        <taxon>Embryophyta</taxon>
        <taxon>Tracheophyta</taxon>
        <taxon>Spermatophyta</taxon>
        <taxon>Magnoliopsida</taxon>
        <taxon>eudicotyledons</taxon>
        <taxon>Gunneridae</taxon>
        <taxon>Pentapetalae</taxon>
        <taxon>rosids</taxon>
        <taxon>malvids</taxon>
        <taxon>Myrtales</taxon>
        <taxon>Lythraceae</taxon>
        <taxon>Trapa</taxon>
    </lineage>
</organism>
<dbReference type="Proteomes" id="UP001346149">
    <property type="component" value="Unassembled WGS sequence"/>
</dbReference>
<accession>A0AAN7MM23</accession>
<keyword evidence="1" id="KW-0472">Membrane</keyword>
<dbReference type="Pfam" id="PF07786">
    <property type="entry name" value="HGSNAT_cat"/>
    <property type="match status" value="1"/>
</dbReference>
<feature type="domain" description="Heparan-alpha-glucosaminide N-acetyltransferase catalytic" evidence="2">
    <location>
        <begin position="22"/>
        <end position="147"/>
    </location>
</feature>
<evidence type="ECO:0000259" key="2">
    <source>
        <dbReference type="Pfam" id="PF07786"/>
    </source>
</evidence>
<feature type="transmembrane region" description="Helical" evidence="1">
    <location>
        <begin position="164"/>
        <end position="186"/>
    </location>
</feature>
<evidence type="ECO:0000313" key="4">
    <source>
        <dbReference type="Proteomes" id="UP001346149"/>
    </source>
</evidence>
<gene>
    <name evidence="3" type="ORF">SAY86_030381</name>
</gene>
<feature type="transmembrane region" description="Helical" evidence="1">
    <location>
        <begin position="132"/>
        <end position="152"/>
    </location>
</feature>
<keyword evidence="4" id="KW-1185">Reference proteome</keyword>
<evidence type="ECO:0000256" key="1">
    <source>
        <dbReference type="SAM" id="Phobius"/>
    </source>
</evidence>
<protein>
    <recommendedName>
        <fullName evidence="2">Heparan-alpha-glucosaminide N-acetyltransferase catalytic domain-containing protein</fullName>
    </recommendedName>
</protein>
<sequence length="414" mass="46081">MADYLSLPDVEDPPATVRKSSRIASIDVFRGLCVFLMMVVDYVGQVFTGIAHSPWNGLRLADFVMPFFLFIAGVSLALVYKKVTNRVEATHKSALRAVKLFFLGVLLQGGYFHGINSLTYGVDIERIRWFGILQRISIGYLIAALCEIWLTRRTHSEVAVLKSYHWHWFLATFLSVVYLCLLYGLYVPDWQFEALSSAEATSSTLYTVECSSRGDLGPACNSAVMIDRHIVGIGHLYMKPVYRNLKVCNMSTSGLFDQNSPSWCHAPFDPEGILSSLTAAVTCVIGLQYGHILTNVEVRVQYLLSASVVFTGIDLLVKNLSFTVVTLSGPLGETTWLALAFSFTTYPGSIPCHSRNSSKQVLVFGQLHVDHHFICWFFAMCSISVGRHPGFQAFHCSPGLDGKAFSLHFCFCIF</sequence>
<reference evidence="3 4" key="1">
    <citation type="journal article" date="2023" name="Hortic Res">
        <title>Pangenome of water caltrop reveals structural variations and asymmetric subgenome divergence after allopolyploidization.</title>
        <authorList>
            <person name="Zhang X."/>
            <person name="Chen Y."/>
            <person name="Wang L."/>
            <person name="Yuan Y."/>
            <person name="Fang M."/>
            <person name="Shi L."/>
            <person name="Lu R."/>
            <person name="Comes H.P."/>
            <person name="Ma Y."/>
            <person name="Chen Y."/>
            <person name="Huang G."/>
            <person name="Zhou Y."/>
            <person name="Zheng Z."/>
            <person name="Qiu Y."/>
        </authorList>
    </citation>
    <scope>NUCLEOTIDE SEQUENCE [LARGE SCALE GENOMIC DNA]</scope>
    <source>
        <strain evidence="3">F231</strain>
    </source>
</reference>
<dbReference type="AlphaFoldDB" id="A0AAN7MM23"/>
<feature type="transmembrane region" description="Helical" evidence="1">
    <location>
        <begin position="28"/>
        <end position="51"/>
    </location>
</feature>
<comment type="caution">
    <text evidence="3">The sequence shown here is derived from an EMBL/GenBank/DDBJ whole genome shotgun (WGS) entry which is preliminary data.</text>
</comment>
<keyword evidence="1" id="KW-1133">Transmembrane helix</keyword>
<name>A0AAN7MM23_TRANT</name>
<feature type="transmembrane region" description="Helical" evidence="1">
    <location>
        <begin position="63"/>
        <end position="80"/>
    </location>
</feature>
<dbReference type="InterPro" id="IPR012429">
    <property type="entry name" value="HGSNAT_cat"/>
</dbReference>